<sequence>MLSGLMVSFVKDQFMLCTTYSQTEQEEDLEQASLHVYTNQVGQVIAMTQIHHYWYQSESLLDMCFYDFCHFVHLECKAKTGRLKNTADTRLGVYHRHALKPGHNLYLTHVLLEHMNHEQSEGLRALVPRVVGMNIPRKQSVLEWALFTLTHFKPFSASCPLVPAHKTLLEVYAKHKFEGFATRVMNNWKAVHECEDERDVEQLCKHAAIAAKSRHLTLAFMKDGRNTTDIGDECDIAYVTSSHKHPQCELHLERLIALLHMAGWMESDSMVHEQAGNTISDTLNHPTNSSHDILLDVDNHILKVWKKAIQTQVKCVAQTCQNTLNPEEQSSVPLTEAVTEAAENPNLLHCLSGGALSSAPPDSHIQGTSAQSADPGELMRELEQQFGLNEKQLVCFWLICTWFVNKHVLKIDTPPLSMIMTGPRGTGKTYIVNAVKAFMARYGCAYLIRFLAPMGSTASLIDGMTIHQGLGIKIKTSCHGKVNRDVGNSSEDYTVLVRV</sequence>
<keyword evidence="2" id="KW-1185">Reference proteome</keyword>
<evidence type="ECO:0000313" key="2">
    <source>
        <dbReference type="Proteomes" id="UP000714275"/>
    </source>
</evidence>
<accession>A0A9P6ZXP8</accession>
<dbReference type="InterPro" id="IPR027417">
    <property type="entry name" value="P-loop_NTPase"/>
</dbReference>
<organism evidence="1 2">
    <name type="scientific">Suillus placidus</name>
    <dbReference type="NCBI Taxonomy" id="48579"/>
    <lineage>
        <taxon>Eukaryota</taxon>
        <taxon>Fungi</taxon>
        <taxon>Dikarya</taxon>
        <taxon>Basidiomycota</taxon>
        <taxon>Agaricomycotina</taxon>
        <taxon>Agaricomycetes</taxon>
        <taxon>Agaricomycetidae</taxon>
        <taxon>Boletales</taxon>
        <taxon>Suillineae</taxon>
        <taxon>Suillaceae</taxon>
        <taxon>Suillus</taxon>
    </lineage>
</organism>
<dbReference type="EMBL" id="JABBWD010000015">
    <property type="protein sequence ID" value="KAG1778658.1"/>
    <property type="molecule type" value="Genomic_DNA"/>
</dbReference>
<evidence type="ECO:0008006" key="3">
    <source>
        <dbReference type="Google" id="ProtNLM"/>
    </source>
</evidence>
<evidence type="ECO:0000313" key="1">
    <source>
        <dbReference type="EMBL" id="KAG1778658.1"/>
    </source>
</evidence>
<name>A0A9P6ZXP8_9AGAM</name>
<dbReference type="Gene3D" id="3.40.50.300">
    <property type="entry name" value="P-loop containing nucleotide triphosphate hydrolases"/>
    <property type="match status" value="1"/>
</dbReference>
<dbReference type="Proteomes" id="UP000714275">
    <property type="component" value="Unassembled WGS sequence"/>
</dbReference>
<dbReference type="OrthoDB" id="2605670at2759"/>
<protein>
    <recommendedName>
        <fullName evidence="3">DNA helicase</fullName>
    </recommendedName>
</protein>
<proteinExistence type="predicted"/>
<reference evidence="1" key="1">
    <citation type="journal article" date="2020" name="New Phytol.">
        <title>Comparative genomics reveals dynamic genome evolution in host specialist ectomycorrhizal fungi.</title>
        <authorList>
            <person name="Lofgren L.A."/>
            <person name="Nguyen N.H."/>
            <person name="Vilgalys R."/>
            <person name="Ruytinx J."/>
            <person name="Liao H.L."/>
            <person name="Branco S."/>
            <person name="Kuo A."/>
            <person name="LaButti K."/>
            <person name="Lipzen A."/>
            <person name="Andreopoulos W."/>
            <person name="Pangilinan J."/>
            <person name="Riley R."/>
            <person name="Hundley H."/>
            <person name="Na H."/>
            <person name="Barry K."/>
            <person name="Grigoriev I.V."/>
            <person name="Stajich J.E."/>
            <person name="Kennedy P.G."/>
        </authorList>
    </citation>
    <scope>NUCLEOTIDE SEQUENCE</scope>
    <source>
        <strain evidence="1">DOB743</strain>
    </source>
</reference>
<gene>
    <name evidence="1" type="ORF">EV702DRAFT_1196170</name>
</gene>
<dbReference type="AlphaFoldDB" id="A0A9P6ZXP8"/>
<comment type="caution">
    <text evidence="1">The sequence shown here is derived from an EMBL/GenBank/DDBJ whole genome shotgun (WGS) entry which is preliminary data.</text>
</comment>